<comment type="caution">
    <text evidence="6">The sequence shown here is derived from an EMBL/GenBank/DDBJ whole genome shotgun (WGS) entry which is preliminary data.</text>
</comment>
<feature type="region of interest" description="Disordered" evidence="4">
    <location>
        <begin position="1"/>
        <end position="20"/>
    </location>
</feature>
<accession>A0A261UFB8</accession>
<evidence type="ECO:0000256" key="2">
    <source>
        <dbReference type="ARBA" id="ARBA00023125"/>
    </source>
</evidence>
<evidence type="ECO:0000259" key="5">
    <source>
        <dbReference type="PROSITE" id="PS51118"/>
    </source>
</evidence>
<feature type="domain" description="HTH hxlR-type" evidence="5">
    <location>
        <begin position="24"/>
        <end position="128"/>
    </location>
</feature>
<keyword evidence="3" id="KW-0804">Transcription</keyword>
<dbReference type="Pfam" id="PF01638">
    <property type="entry name" value="HxlR"/>
    <property type="match status" value="1"/>
</dbReference>
<evidence type="ECO:0000313" key="6">
    <source>
        <dbReference type="EMBL" id="OZI60604.1"/>
    </source>
</evidence>
<organism evidence="6 7">
    <name type="scientific">Bordetella genomosp. 11</name>
    <dbReference type="NCBI Taxonomy" id="1416808"/>
    <lineage>
        <taxon>Bacteria</taxon>
        <taxon>Pseudomonadati</taxon>
        <taxon>Pseudomonadota</taxon>
        <taxon>Betaproteobacteria</taxon>
        <taxon>Burkholderiales</taxon>
        <taxon>Alcaligenaceae</taxon>
        <taxon>Bordetella</taxon>
    </lineage>
</organism>
<dbReference type="OrthoDB" id="9807069at2"/>
<name>A0A261UFB8_9BORD</name>
<dbReference type="Gene3D" id="1.10.10.10">
    <property type="entry name" value="Winged helix-like DNA-binding domain superfamily/Winged helix DNA-binding domain"/>
    <property type="match status" value="1"/>
</dbReference>
<dbReference type="RefSeq" id="WP_094842013.1">
    <property type="nucleotide sequence ID" value="NZ_NEVS01000004.1"/>
</dbReference>
<dbReference type="GO" id="GO:0006355">
    <property type="term" value="P:regulation of DNA-templated transcription"/>
    <property type="evidence" value="ECO:0007669"/>
    <property type="project" value="UniProtKB-ARBA"/>
</dbReference>
<keyword evidence="1" id="KW-0805">Transcription regulation</keyword>
<dbReference type="Proteomes" id="UP000215767">
    <property type="component" value="Unassembled WGS sequence"/>
</dbReference>
<dbReference type="AlphaFoldDB" id="A0A261UFB8"/>
<evidence type="ECO:0000313" key="7">
    <source>
        <dbReference type="Proteomes" id="UP000215767"/>
    </source>
</evidence>
<dbReference type="InterPro" id="IPR011991">
    <property type="entry name" value="ArsR-like_HTH"/>
</dbReference>
<dbReference type="InterPro" id="IPR036390">
    <property type="entry name" value="WH_DNA-bd_sf"/>
</dbReference>
<evidence type="ECO:0000256" key="3">
    <source>
        <dbReference type="ARBA" id="ARBA00023163"/>
    </source>
</evidence>
<dbReference type="SUPFAM" id="SSF46785">
    <property type="entry name" value="Winged helix' DNA-binding domain"/>
    <property type="match status" value="1"/>
</dbReference>
<dbReference type="EMBL" id="NEVS01000004">
    <property type="protein sequence ID" value="OZI60604.1"/>
    <property type="molecule type" value="Genomic_DNA"/>
</dbReference>
<dbReference type="PANTHER" id="PTHR33204:SF39">
    <property type="entry name" value="TRANSCRIPTIONAL REGULATORY PROTEIN"/>
    <property type="match status" value="1"/>
</dbReference>
<dbReference type="PROSITE" id="PS51118">
    <property type="entry name" value="HTH_HXLR"/>
    <property type="match status" value="1"/>
</dbReference>
<dbReference type="CDD" id="cd00090">
    <property type="entry name" value="HTH_ARSR"/>
    <property type="match status" value="1"/>
</dbReference>
<dbReference type="InterPro" id="IPR036388">
    <property type="entry name" value="WH-like_DNA-bd_sf"/>
</dbReference>
<dbReference type="PANTHER" id="PTHR33204">
    <property type="entry name" value="TRANSCRIPTIONAL REGULATOR, MARR FAMILY"/>
    <property type="match status" value="1"/>
</dbReference>
<gene>
    <name evidence="6" type="ORF">CAL28_14485</name>
</gene>
<dbReference type="InterPro" id="IPR002577">
    <property type="entry name" value="HTH_HxlR"/>
</dbReference>
<proteinExistence type="predicted"/>
<evidence type="ECO:0000256" key="1">
    <source>
        <dbReference type="ARBA" id="ARBA00023015"/>
    </source>
</evidence>
<dbReference type="GO" id="GO:0003677">
    <property type="term" value="F:DNA binding"/>
    <property type="evidence" value="ECO:0007669"/>
    <property type="project" value="UniProtKB-KW"/>
</dbReference>
<sequence length="142" mass="15659">MSKHTATARDKPLVFTSPDGTQATPEVDRLVLAVIGRVADKWTLQVLEALDQGGVLRFSQVAQAVGDISQKMLTKTLRKLEEDGFVTRKVYPEVPPRVEYALTDLGASLCAALCSLWQWAETHYDKLRSFRADGLPDTPASD</sequence>
<protein>
    <submittedName>
        <fullName evidence="6">Transcriptional regulator</fullName>
    </submittedName>
</protein>
<reference evidence="7" key="1">
    <citation type="submission" date="2017-05" db="EMBL/GenBank/DDBJ databases">
        <title>Complete and WGS of Bordetella genogroups.</title>
        <authorList>
            <person name="Spilker T."/>
            <person name="Lipuma J."/>
        </authorList>
    </citation>
    <scope>NUCLEOTIDE SEQUENCE [LARGE SCALE GENOMIC DNA]</scope>
    <source>
        <strain evidence="7">AU8856</strain>
    </source>
</reference>
<keyword evidence="7" id="KW-1185">Reference proteome</keyword>
<evidence type="ECO:0000256" key="4">
    <source>
        <dbReference type="SAM" id="MobiDB-lite"/>
    </source>
</evidence>
<keyword evidence="2" id="KW-0238">DNA-binding</keyword>